<feature type="coiled-coil region" evidence="6">
    <location>
        <begin position="89"/>
        <end position="130"/>
    </location>
</feature>
<reference evidence="8" key="3">
    <citation type="submission" date="2025-09" db="UniProtKB">
        <authorList>
            <consortium name="Ensembl"/>
        </authorList>
    </citation>
    <scope>IDENTIFICATION</scope>
</reference>
<feature type="coiled-coil region" evidence="6">
    <location>
        <begin position="201"/>
        <end position="281"/>
    </location>
</feature>
<dbReference type="GeneID" id="117008996"/>
<evidence type="ECO:0000256" key="1">
    <source>
        <dbReference type="ARBA" id="ARBA00022553"/>
    </source>
</evidence>
<evidence type="ECO:0000256" key="4">
    <source>
        <dbReference type="ARBA" id="ARBA00023054"/>
    </source>
</evidence>
<dbReference type="OrthoDB" id="2441647at2759"/>
<feature type="domain" description="IF rod" evidence="7">
    <location>
        <begin position="92"/>
        <end position="403"/>
    </location>
</feature>
<dbReference type="CTD" id="3875"/>
<evidence type="ECO:0000256" key="6">
    <source>
        <dbReference type="SAM" id="Coils"/>
    </source>
</evidence>
<keyword evidence="9" id="KW-1185">Reference proteome</keyword>
<dbReference type="SMART" id="SM01391">
    <property type="entry name" value="Filament"/>
    <property type="match status" value="1"/>
</dbReference>
<feature type="coiled-coil region" evidence="6">
    <location>
        <begin position="308"/>
        <end position="395"/>
    </location>
</feature>
<dbReference type="Ensembl" id="ENSCUST00005021724.1">
    <property type="protein sequence ID" value="ENSCUSP00005020956.1"/>
    <property type="gene ID" value="ENSCUSG00005013356.1"/>
</dbReference>
<dbReference type="InterPro" id="IPR002957">
    <property type="entry name" value="Keratin_I"/>
</dbReference>
<gene>
    <name evidence="8" type="primary">KRT18</name>
</gene>
<evidence type="ECO:0000259" key="7">
    <source>
        <dbReference type="PROSITE" id="PS51842"/>
    </source>
</evidence>
<dbReference type="Gene3D" id="1.20.5.1160">
    <property type="entry name" value="Vasodilator-stimulated phosphoprotein"/>
    <property type="match status" value="1"/>
</dbReference>
<keyword evidence="4 6" id="KW-0175">Coiled coil</keyword>
<dbReference type="Gene3D" id="1.20.5.500">
    <property type="entry name" value="Single helix bin"/>
    <property type="match status" value="1"/>
</dbReference>
<keyword evidence="2" id="KW-0416">Keratin</keyword>
<reference evidence="8" key="2">
    <citation type="submission" date="2025-08" db="UniProtKB">
        <authorList>
            <consortium name="Ensembl"/>
        </authorList>
    </citation>
    <scope>IDENTIFICATION</scope>
</reference>
<dbReference type="PROSITE" id="PS00226">
    <property type="entry name" value="IF_ROD_1"/>
    <property type="match status" value="1"/>
</dbReference>
<evidence type="ECO:0000313" key="9">
    <source>
        <dbReference type="Proteomes" id="UP000694563"/>
    </source>
</evidence>
<dbReference type="PRINTS" id="PR01248">
    <property type="entry name" value="TYPE1KERATIN"/>
</dbReference>
<dbReference type="SUPFAM" id="SSF64593">
    <property type="entry name" value="Intermediate filament protein, coiled coil region"/>
    <property type="match status" value="2"/>
</dbReference>
<comment type="similarity">
    <text evidence="5">Belongs to the intermediate filament family.</text>
</comment>
<dbReference type="Pfam" id="PF00038">
    <property type="entry name" value="Filament"/>
    <property type="match status" value="1"/>
</dbReference>
<keyword evidence="3 5" id="KW-0403">Intermediate filament</keyword>
<dbReference type="InterPro" id="IPR018039">
    <property type="entry name" value="IF_conserved"/>
</dbReference>
<sequence length="438" mass="47767">MSLSRRTVYSSSVRSGGIGTLGTPGIAPGRRFAPLGSAASVYAGAGGAGSRISVTRTLSSAGGAFGAGYGAGYGAGLGGSVFLGGSGAVANEKEAMQDLNDRLAAYLEQVRRLERENRRLETQIREFMAQKGLSTQDWSRQWELIEELRDKILESSVENARTVLQIDNARLAADDFRVKFEAELAIRLSVDSDIAGLRKVLDDTNMTRLQLEGDIEALREELILLRKDHDQEVQELRAQASQSALTVEVDAPRSQDLGKVLAELRAQYDALAQKNLEDLEKQWGQQITETTLEVTQSTKDLDTARGTVGALRRSLQTLEIDLEALRNQNAGLEAALAEAEARAGAQLAQVQLQVSAAETELRDVRAELQRQNEQHRELLGLKDRLEAEIATYRQLLEGGDGGFNLRDALDKETTATTAGTGTTHRVVTETREVKVRTY</sequence>
<evidence type="ECO:0000313" key="8">
    <source>
        <dbReference type="Ensembl" id="ENSCUSP00005020956.1"/>
    </source>
</evidence>
<dbReference type="InterPro" id="IPR039008">
    <property type="entry name" value="IF_rod_dom"/>
</dbReference>
<dbReference type="FunFam" id="1.20.5.1160:FF:000002">
    <property type="entry name" value="Type I keratin 10"/>
    <property type="match status" value="1"/>
</dbReference>
<proteinExistence type="inferred from homology"/>
<dbReference type="GO" id="GO:0045095">
    <property type="term" value="C:keratin filament"/>
    <property type="evidence" value="ECO:0007669"/>
    <property type="project" value="TreeGrafter"/>
</dbReference>
<dbReference type="Proteomes" id="UP000694563">
    <property type="component" value="Chromosome 31"/>
</dbReference>
<dbReference type="RefSeq" id="XP_032939041.1">
    <property type="nucleotide sequence ID" value="XM_033083150.1"/>
</dbReference>
<dbReference type="PROSITE" id="PS51842">
    <property type="entry name" value="IF_ROD_2"/>
    <property type="match status" value="1"/>
</dbReference>
<dbReference type="Gene3D" id="1.20.5.170">
    <property type="match status" value="1"/>
</dbReference>
<dbReference type="GO" id="GO:0045104">
    <property type="term" value="P:intermediate filament cytoskeleton organization"/>
    <property type="evidence" value="ECO:0007669"/>
    <property type="project" value="TreeGrafter"/>
</dbReference>
<evidence type="ECO:0000256" key="3">
    <source>
        <dbReference type="ARBA" id="ARBA00022754"/>
    </source>
</evidence>
<name>A0A8C3V062_CATUS</name>
<organism evidence="8 9">
    <name type="scientific">Catharus ustulatus</name>
    <name type="common">Russet-backed thrush</name>
    <name type="synonym">Hylocichla ustulatus</name>
    <dbReference type="NCBI Taxonomy" id="91951"/>
    <lineage>
        <taxon>Eukaryota</taxon>
        <taxon>Metazoa</taxon>
        <taxon>Chordata</taxon>
        <taxon>Craniata</taxon>
        <taxon>Vertebrata</taxon>
        <taxon>Euteleostomi</taxon>
        <taxon>Archelosauria</taxon>
        <taxon>Archosauria</taxon>
        <taxon>Dinosauria</taxon>
        <taxon>Saurischia</taxon>
        <taxon>Theropoda</taxon>
        <taxon>Coelurosauria</taxon>
        <taxon>Aves</taxon>
        <taxon>Neognathae</taxon>
        <taxon>Neoaves</taxon>
        <taxon>Telluraves</taxon>
        <taxon>Australaves</taxon>
        <taxon>Passeriformes</taxon>
        <taxon>Turdidae</taxon>
        <taxon>Catharus</taxon>
    </lineage>
</organism>
<accession>A0A8C3V062</accession>
<dbReference type="GO" id="GO:0005198">
    <property type="term" value="F:structural molecule activity"/>
    <property type="evidence" value="ECO:0007669"/>
    <property type="project" value="InterPro"/>
</dbReference>
<protein>
    <submittedName>
        <fullName evidence="8">Keratin 18</fullName>
    </submittedName>
</protein>
<dbReference type="PANTHER" id="PTHR23239:SF349">
    <property type="entry name" value="KERATIN, TYPE I CYTOSKELETAL 18"/>
    <property type="match status" value="1"/>
</dbReference>
<dbReference type="AlphaFoldDB" id="A0A8C3V062"/>
<evidence type="ECO:0000256" key="2">
    <source>
        <dbReference type="ARBA" id="ARBA00022744"/>
    </source>
</evidence>
<reference evidence="8" key="1">
    <citation type="submission" date="2020-10" db="EMBL/GenBank/DDBJ databases">
        <title>Catharus ustulatus (Swainson's thrush) genome, bCatUst1, primary haplotype v2.</title>
        <authorList>
            <person name="Delmore K."/>
            <person name="Vafadar M."/>
            <person name="Formenti G."/>
            <person name="Chow W."/>
            <person name="Pelan S."/>
            <person name="Howe K."/>
            <person name="Rhie A."/>
            <person name="Mountcastle J."/>
            <person name="Haase B."/>
            <person name="Fedrigo O."/>
            <person name="Jarvis E.D."/>
        </authorList>
    </citation>
    <scope>NUCLEOTIDE SEQUENCE [LARGE SCALE GENOMIC DNA]</scope>
</reference>
<keyword evidence="1" id="KW-0597">Phosphoprotein</keyword>
<evidence type="ECO:0000256" key="5">
    <source>
        <dbReference type="RuleBase" id="RU000685"/>
    </source>
</evidence>
<dbReference type="PANTHER" id="PTHR23239">
    <property type="entry name" value="INTERMEDIATE FILAMENT"/>
    <property type="match status" value="1"/>
</dbReference>